<accession>A0A2T4ZAS5</accession>
<organism evidence="1 2">
    <name type="scientific">Desmospora activa DSM 45169</name>
    <dbReference type="NCBI Taxonomy" id="1121389"/>
    <lineage>
        <taxon>Bacteria</taxon>
        <taxon>Bacillati</taxon>
        <taxon>Bacillota</taxon>
        <taxon>Bacilli</taxon>
        <taxon>Bacillales</taxon>
        <taxon>Thermoactinomycetaceae</taxon>
        <taxon>Desmospora</taxon>
    </lineage>
</organism>
<comment type="caution">
    <text evidence="1">The sequence shown here is derived from an EMBL/GenBank/DDBJ whole genome shotgun (WGS) entry which is preliminary data.</text>
</comment>
<gene>
    <name evidence="1" type="ORF">C8J48_1584</name>
</gene>
<name>A0A2T4ZAS5_9BACL</name>
<keyword evidence="2" id="KW-1185">Reference proteome</keyword>
<sequence>MKNETRRRAERSALPFVGVVRRWLAWLLIPSLLGGCSLDYGPLSQAETASSQTDDRFDQPIRLVVNGEEKVVQEAGLITPEGKRLDMTQRAYIRDWNKLLQASGKSVSAHDLIDRDYPLVWVIRIRGEEPFLFRLGSDGAYWRGKRYRGEVAHDLYAVSMAALAQQRLTEITAGSSFRLHARDTGQQSDWSDEGDEQWINMLTQSEFQISDPGELEGASLFPAYEVEVRGLSQPASLQLLDEHRFLLVYGAETYLFEGEDSGYRRAQELLLPQSLSSEDIRSLLEGELMATGVPEQKQDPYPPSADGEEAVRQWLRKAHACNHNNRAAVGKELLLTLYFQRAEQVRPVEIFENGYRLEKGPIIPCHGIDRQARSLAGKG</sequence>
<dbReference type="EMBL" id="PZZP01000001">
    <property type="protein sequence ID" value="PTM58985.1"/>
    <property type="molecule type" value="Genomic_DNA"/>
</dbReference>
<evidence type="ECO:0000313" key="1">
    <source>
        <dbReference type="EMBL" id="PTM58985.1"/>
    </source>
</evidence>
<protein>
    <submittedName>
        <fullName evidence="1">Uncharacterized protein</fullName>
    </submittedName>
</protein>
<evidence type="ECO:0000313" key="2">
    <source>
        <dbReference type="Proteomes" id="UP000241639"/>
    </source>
</evidence>
<proteinExistence type="predicted"/>
<reference evidence="1 2" key="1">
    <citation type="submission" date="2018-04" db="EMBL/GenBank/DDBJ databases">
        <title>Genomic Encyclopedia of Archaeal and Bacterial Type Strains, Phase II (KMG-II): from individual species to whole genera.</title>
        <authorList>
            <person name="Goeker M."/>
        </authorList>
    </citation>
    <scope>NUCLEOTIDE SEQUENCE [LARGE SCALE GENOMIC DNA]</scope>
    <source>
        <strain evidence="1 2">DSM 45169</strain>
    </source>
</reference>
<dbReference type="AlphaFoldDB" id="A0A2T4ZAS5"/>
<dbReference type="Proteomes" id="UP000241639">
    <property type="component" value="Unassembled WGS sequence"/>
</dbReference>